<dbReference type="GO" id="GO:0008408">
    <property type="term" value="F:3'-5' exonuclease activity"/>
    <property type="evidence" value="ECO:0007669"/>
    <property type="project" value="TreeGrafter"/>
</dbReference>
<dbReference type="GO" id="GO:0005634">
    <property type="term" value="C:nucleus"/>
    <property type="evidence" value="ECO:0007669"/>
    <property type="project" value="TreeGrafter"/>
</dbReference>
<sequence>MDSRSCSNRSVLAAGASFSNSSTPTPSRNCSAGSFYILTTRSSEYGTYSDADVLLNSKHELDMRQQPLDLRQHAWSRNGERLAQASFEVVVRECLGFEGVRLEKWISMSEWDERHLSDEQVLQACVDAYASFEIGKMLKAWKIENEMM</sequence>
<dbReference type="PANTHER" id="PTHR13620">
    <property type="entry name" value="3-5 EXONUCLEASE"/>
    <property type="match status" value="1"/>
</dbReference>
<evidence type="ECO:0000313" key="4">
    <source>
        <dbReference type="Proteomes" id="UP001415857"/>
    </source>
</evidence>
<keyword evidence="4" id="KW-1185">Reference proteome</keyword>
<keyword evidence="1" id="KW-0540">Nuclease</keyword>
<dbReference type="InterPro" id="IPR012337">
    <property type="entry name" value="RNaseH-like_sf"/>
</dbReference>
<dbReference type="GO" id="GO:0005737">
    <property type="term" value="C:cytoplasm"/>
    <property type="evidence" value="ECO:0007669"/>
    <property type="project" value="TreeGrafter"/>
</dbReference>
<organism evidence="3 4">
    <name type="scientific">Liquidambar formosana</name>
    <name type="common">Formosan gum</name>
    <dbReference type="NCBI Taxonomy" id="63359"/>
    <lineage>
        <taxon>Eukaryota</taxon>
        <taxon>Viridiplantae</taxon>
        <taxon>Streptophyta</taxon>
        <taxon>Embryophyta</taxon>
        <taxon>Tracheophyta</taxon>
        <taxon>Spermatophyta</taxon>
        <taxon>Magnoliopsida</taxon>
        <taxon>eudicotyledons</taxon>
        <taxon>Gunneridae</taxon>
        <taxon>Pentapetalae</taxon>
        <taxon>Saxifragales</taxon>
        <taxon>Altingiaceae</taxon>
        <taxon>Liquidambar</taxon>
    </lineage>
</organism>
<gene>
    <name evidence="3" type="ORF">L1049_016461</name>
</gene>
<dbReference type="GO" id="GO:0003676">
    <property type="term" value="F:nucleic acid binding"/>
    <property type="evidence" value="ECO:0007669"/>
    <property type="project" value="InterPro"/>
</dbReference>
<dbReference type="PANTHER" id="PTHR13620:SF59">
    <property type="entry name" value="POLYNUCLEOTIDYL TRANSFERASE, RIBONUCLEASE H-LIKE SUPERFAMILY PROTEIN"/>
    <property type="match status" value="1"/>
</dbReference>
<evidence type="ECO:0000256" key="2">
    <source>
        <dbReference type="ARBA" id="ARBA00022801"/>
    </source>
</evidence>
<reference evidence="3 4" key="1">
    <citation type="journal article" date="2024" name="Plant J.">
        <title>Genome sequences and population genomics reveal climatic adaptation and genomic divergence between two closely related sweetgum species.</title>
        <authorList>
            <person name="Xu W.Q."/>
            <person name="Ren C.Q."/>
            <person name="Zhang X.Y."/>
            <person name="Comes H.P."/>
            <person name="Liu X.H."/>
            <person name="Li Y.G."/>
            <person name="Kettle C.J."/>
            <person name="Jalonen R."/>
            <person name="Gaisberger H."/>
            <person name="Ma Y.Z."/>
            <person name="Qiu Y.X."/>
        </authorList>
    </citation>
    <scope>NUCLEOTIDE SEQUENCE [LARGE SCALE GENOMIC DNA]</scope>
    <source>
        <strain evidence="3">Hangzhou</strain>
    </source>
</reference>
<dbReference type="AlphaFoldDB" id="A0AAP0S583"/>
<dbReference type="InterPro" id="IPR051132">
    <property type="entry name" value="3-5_Exonuclease_domain"/>
</dbReference>
<dbReference type="EMBL" id="JBBPBK010000003">
    <property type="protein sequence ID" value="KAK9288016.1"/>
    <property type="molecule type" value="Genomic_DNA"/>
</dbReference>
<evidence type="ECO:0008006" key="5">
    <source>
        <dbReference type="Google" id="ProtNLM"/>
    </source>
</evidence>
<dbReference type="Gene3D" id="3.30.420.10">
    <property type="entry name" value="Ribonuclease H-like superfamily/Ribonuclease H"/>
    <property type="match status" value="1"/>
</dbReference>
<dbReference type="SUPFAM" id="SSF53098">
    <property type="entry name" value="Ribonuclease H-like"/>
    <property type="match status" value="1"/>
</dbReference>
<proteinExistence type="predicted"/>
<name>A0AAP0S583_LIQFO</name>
<dbReference type="InterPro" id="IPR036397">
    <property type="entry name" value="RNaseH_sf"/>
</dbReference>
<accession>A0AAP0S583</accession>
<protein>
    <recommendedName>
        <fullName evidence="5">3'-5' exonuclease domain-containing protein</fullName>
    </recommendedName>
</protein>
<evidence type="ECO:0000313" key="3">
    <source>
        <dbReference type="EMBL" id="KAK9288016.1"/>
    </source>
</evidence>
<evidence type="ECO:0000256" key="1">
    <source>
        <dbReference type="ARBA" id="ARBA00022722"/>
    </source>
</evidence>
<keyword evidence="2" id="KW-0378">Hydrolase</keyword>
<dbReference type="Proteomes" id="UP001415857">
    <property type="component" value="Unassembled WGS sequence"/>
</dbReference>
<comment type="caution">
    <text evidence="3">The sequence shown here is derived from an EMBL/GenBank/DDBJ whole genome shotgun (WGS) entry which is preliminary data.</text>
</comment>